<proteinExistence type="predicted"/>
<gene>
    <name evidence="1" type="ORF">RIMI_LOCUS11424620</name>
</gene>
<keyword evidence="2" id="KW-1185">Reference proteome</keyword>
<evidence type="ECO:0000313" key="1">
    <source>
        <dbReference type="EMBL" id="CAJ0946780.1"/>
    </source>
</evidence>
<evidence type="ECO:0000313" key="2">
    <source>
        <dbReference type="Proteomes" id="UP001176940"/>
    </source>
</evidence>
<organism evidence="1 2">
    <name type="scientific">Ranitomeya imitator</name>
    <name type="common">mimic poison frog</name>
    <dbReference type="NCBI Taxonomy" id="111125"/>
    <lineage>
        <taxon>Eukaryota</taxon>
        <taxon>Metazoa</taxon>
        <taxon>Chordata</taxon>
        <taxon>Craniata</taxon>
        <taxon>Vertebrata</taxon>
        <taxon>Euteleostomi</taxon>
        <taxon>Amphibia</taxon>
        <taxon>Batrachia</taxon>
        <taxon>Anura</taxon>
        <taxon>Neobatrachia</taxon>
        <taxon>Hyloidea</taxon>
        <taxon>Dendrobatidae</taxon>
        <taxon>Dendrobatinae</taxon>
        <taxon>Ranitomeya</taxon>
    </lineage>
</organism>
<name>A0ABN9LSW9_9NEOB</name>
<dbReference type="EMBL" id="CAUEEQ010025832">
    <property type="protein sequence ID" value="CAJ0946780.1"/>
    <property type="molecule type" value="Genomic_DNA"/>
</dbReference>
<comment type="caution">
    <text evidence="1">The sequence shown here is derived from an EMBL/GenBank/DDBJ whole genome shotgun (WGS) entry which is preliminary data.</text>
</comment>
<dbReference type="Proteomes" id="UP001176940">
    <property type="component" value="Unassembled WGS sequence"/>
</dbReference>
<reference evidence="1" key="1">
    <citation type="submission" date="2023-07" db="EMBL/GenBank/DDBJ databases">
        <authorList>
            <person name="Stuckert A."/>
        </authorList>
    </citation>
    <scope>NUCLEOTIDE SEQUENCE</scope>
</reference>
<sequence length="61" mass="6944">MCGAYLPQKIRMIRDLRVKGIGNIDIGIRGGKVSQWLAQLESQWIWTLNPLNESLSFAPFL</sequence>
<accession>A0ABN9LSW9</accession>
<protein>
    <submittedName>
        <fullName evidence="1">Uncharacterized protein</fullName>
    </submittedName>
</protein>